<dbReference type="RefSeq" id="XP_006695875.1">
    <property type="nucleotide sequence ID" value="XM_006695812.1"/>
</dbReference>
<dbReference type="AlphaFoldDB" id="G0SC04"/>
<dbReference type="Gene3D" id="2.170.270.10">
    <property type="entry name" value="SET domain"/>
    <property type="match status" value="1"/>
</dbReference>
<dbReference type="CDD" id="cd20071">
    <property type="entry name" value="SET_SMYD"/>
    <property type="match status" value="1"/>
</dbReference>
<dbReference type="InterPro" id="IPR053185">
    <property type="entry name" value="SET_domain_protein"/>
</dbReference>
<dbReference type="Proteomes" id="UP000008066">
    <property type="component" value="Unassembled WGS sequence"/>
</dbReference>
<proteinExistence type="predicted"/>
<accession>G0SC04</accession>
<dbReference type="OrthoDB" id="1028014at2759"/>
<sequence>MQQLPALVIHPTPHMDMHPEKREDFYRSAIEQLPKKTQESFMRQMGESFYEKVVKNSFRAFVDDVAHLAVYPKVSRFNHDCRPNVHYRLSGLIHTTVAVRDIPAGTELTISYIYVRKSRAERQKELSESWNFTCTCEQCSKSAEEIAASDARMRRIKALEEDIERKVIESARKRGSEDTSGLNPDMAGELVELYLTERLDAHLGPVYVRAALLYAMFGHEEKAKEYATEAAAALEREYGPHARDIPSMRDLAERPRDHWAWGLKAVDYNTMRKNDTML</sequence>
<dbReference type="GeneID" id="18259581"/>
<dbReference type="SUPFAM" id="SSF82199">
    <property type="entry name" value="SET domain"/>
    <property type="match status" value="1"/>
</dbReference>
<dbReference type="Pfam" id="PF00856">
    <property type="entry name" value="SET"/>
    <property type="match status" value="1"/>
</dbReference>
<organism evidence="3">
    <name type="scientific">Chaetomium thermophilum (strain DSM 1495 / CBS 144.50 / IMI 039719)</name>
    <name type="common">Thermochaetoides thermophila</name>
    <dbReference type="NCBI Taxonomy" id="759272"/>
    <lineage>
        <taxon>Eukaryota</taxon>
        <taxon>Fungi</taxon>
        <taxon>Dikarya</taxon>
        <taxon>Ascomycota</taxon>
        <taxon>Pezizomycotina</taxon>
        <taxon>Sordariomycetes</taxon>
        <taxon>Sordariomycetidae</taxon>
        <taxon>Sordariales</taxon>
        <taxon>Chaetomiaceae</taxon>
        <taxon>Thermochaetoides</taxon>
    </lineage>
</organism>
<dbReference type="EMBL" id="GL988045">
    <property type="protein sequence ID" value="EGS18930.1"/>
    <property type="molecule type" value="Genomic_DNA"/>
</dbReference>
<dbReference type="PANTHER" id="PTHR47332">
    <property type="entry name" value="SET DOMAIN-CONTAINING PROTEIN 5"/>
    <property type="match status" value="1"/>
</dbReference>
<protein>
    <recommendedName>
        <fullName evidence="1">SET domain-containing protein</fullName>
    </recommendedName>
</protein>
<keyword evidence="3" id="KW-1185">Reference proteome</keyword>
<evidence type="ECO:0000259" key="1">
    <source>
        <dbReference type="PROSITE" id="PS50280"/>
    </source>
</evidence>
<gene>
    <name evidence="2" type="ORF">CTHT_0055430</name>
</gene>
<dbReference type="KEGG" id="cthr:CTHT_0055430"/>
<dbReference type="OMA" id="YAMFGHE"/>
<evidence type="ECO:0000313" key="2">
    <source>
        <dbReference type="EMBL" id="EGS18930.1"/>
    </source>
</evidence>
<dbReference type="HOGENOM" id="CLU_028281_6_1_1"/>
<feature type="domain" description="SET" evidence="1">
    <location>
        <begin position="5"/>
        <end position="113"/>
    </location>
</feature>
<reference evidence="2 3" key="1">
    <citation type="journal article" date="2011" name="Cell">
        <title>Insight into structure and assembly of the nuclear pore complex by utilizing the genome of a eukaryotic thermophile.</title>
        <authorList>
            <person name="Amlacher S."/>
            <person name="Sarges P."/>
            <person name="Flemming D."/>
            <person name="van Noort V."/>
            <person name="Kunze R."/>
            <person name="Devos D.P."/>
            <person name="Arumugam M."/>
            <person name="Bork P."/>
            <person name="Hurt E."/>
        </authorList>
    </citation>
    <scope>NUCLEOTIDE SEQUENCE [LARGE SCALE GENOMIC DNA]</scope>
    <source>
        <strain evidence="3">DSM 1495 / CBS 144.50 / IMI 039719</strain>
    </source>
</reference>
<evidence type="ECO:0000313" key="3">
    <source>
        <dbReference type="Proteomes" id="UP000008066"/>
    </source>
</evidence>
<name>G0SC04_CHATD</name>
<dbReference type="InterPro" id="IPR001214">
    <property type="entry name" value="SET_dom"/>
</dbReference>
<dbReference type="STRING" id="759272.G0SC04"/>
<dbReference type="PANTHER" id="PTHR47332:SF6">
    <property type="entry name" value="SET DOMAIN-CONTAINING PROTEIN"/>
    <property type="match status" value="1"/>
</dbReference>
<dbReference type="eggNOG" id="KOG2084">
    <property type="taxonomic scope" value="Eukaryota"/>
</dbReference>
<dbReference type="InterPro" id="IPR046341">
    <property type="entry name" value="SET_dom_sf"/>
</dbReference>
<dbReference type="PROSITE" id="PS50280">
    <property type="entry name" value="SET"/>
    <property type="match status" value="1"/>
</dbReference>